<dbReference type="EMBL" id="BDGG01000009">
    <property type="protein sequence ID" value="GAV03602.1"/>
    <property type="molecule type" value="Genomic_DNA"/>
</dbReference>
<name>A0A1D1VPV0_RAMVA</name>
<proteinExistence type="predicted"/>
<sequence>MTNREKSYHQCLGDLLLGLLFTCYGTILGWIVLVPLLDEETPLKSIVPSPADAITTGVFGVSALALSLFVLWLLIRCGIVRGHSVRS</sequence>
<comment type="caution">
    <text evidence="2">The sequence shown here is derived from an EMBL/GenBank/DDBJ whole genome shotgun (WGS) entry which is preliminary data.</text>
</comment>
<evidence type="ECO:0000313" key="2">
    <source>
        <dbReference type="EMBL" id="GAV03602.1"/>
    </source>
</evidence>
<reference evidence="2 3" key="1">
    <citation type="journal article" date="2016" name="Nat. Commun.">
        <title>Extremotolerant tardigrade genome and improved radiotolerance of human cultured cells by tardigrade-unique protein.</title>
        <authorList>
            <person name="Hashimoto T."/>
            <person name="Horikawa D.D."/>
            <person name="Saito Y."/>
            <person name="Kuwahara H."/>
            <person name="Kozuka-Hata H."/>
            <person name="Shin-I T."/>
            <person name="Minakuchi Y."/>
            <person name="Ohishi K."/>
            <person name="Motoyama A."/>
            <person name="Aizu T."/>
            <person name="Enomoto A."/>
            <person name="Kondo K."/>
            <person name="Tanaka S."/>
            <person name="Hara Y."/>
            <person name="Koshikawa S."/>
            <person name="Sagara H."/>
            <person name="Miura T."/>
            <person name="Yokobori S."/>
            <person name="Miyagawa K."/>
            <person name="Suzuki Y."/>
            <person name="Kubo T."/>
            <person name="Oyama M."/>
            <person name="Kohara Y."/>
            <person name="Fujiyama A."/>
            <person name="Arakawa K."/>
            <person name="Katayama T."/>
            <person name="Toyoda A."/>
            <person name="Kunieda T."/>
        </authorList>
    </citation>
    <scope>NUCLEOTIDE SEQUENCE [LARGE SCALE GENOMIC DNA]</scope>
    <source>
        <strain evidence="2 3">YOKOZUNA-1</strain>
    </source>
</reference>
<dbReference type="Proteomes" id="UP000186922">
    <property type="component" value="Unassembled WGS sequence"/>
</dbReference>
<keyword evidence="3" id="KW-1185">Reference proteome</keyword>
<accession>A0A1D1VPV0</accession>
<gene>
    <name evidence="2" type="primary">RvY_13998-1</name>
    <name evidence="2" type="synonym">RvY_13998.1</name>
    <name evidence="2" type="ORF">RvY_13998</name>
</gene>
<feature type="transmembrane region" description="Helical" evidence="1">
    <location>
        <begin position="53"/>
        <end position="75"/>
    </location>
</feature>
<dbReference type="AlphaFoldDB" id="A0A1D1VPV0"/>
<evidence type="ECO:0000313" key="3">
    <source>
        <dbReference type="Proteomes" id="UP000186922"/>
    </source>
</evidence>
<evidence type="ECO:0000256" key="1">
    <source>
        <dbReference type="SAM" id="Phobius"/>
    </source>
</evidence>
<keyword evidence="1" id="KW-0472">Membrane</keyword>
<protein>
    <submittedName>
        <fullName evidence="2">Uncharacterized protein</fullName>
    </submittedName>
</protein>
<keyword evidence="1" id="KW-0812">Transmembrane</keyword>
<feature type="transmembrane region" description="Helical" evidence="1">
    <location>
        <begin position="12"/>
        <end position="33"/>
    </location>
</feature>
<organism evidence="2 3">
    <name type="scientific">Ramazzottius varieornatus</name>
    <name type="common">Water bear</name>
    <name type="synonym">Tardigrade</name>
    <dbReference type="NCBI Taxonomy" id="947166"/>
    <lineage>
        <taxon>Eukaryota</taxon>
        <taxon>Metazoa</taxon>
        <taxon>Ecdysozoa</taxon>
        <taxon>Tardigrada</taxon>
        <taxon>Eutardigrada</taxon>
        <taxon>Parachela</taxon>
        <taxon>Hypsibioidea</taxon>
        <taxon>Ramazzottiidae</taxon>
        <taxon>Ramazzottius</taxon>
    </lineage>
</organism>
<keyword evidence="1" id="KW-1133">Transmembrane helix</keyword>